<accession>A0A0M4DIL9</accession>
<dbReference type="PANTHER" id="PTHR10422">
    <property type="entry name" value="CYTOCHROME C OXIDASE SUBUNIT 1"/>
    <property type="match status" value="1"/>
</dbReference>
<keyword evidence="6" id="KW-0408">Iron</keyword>
<evidence type="ECO:0000313" key="10">
    <source>
        <dbReference type="Proteomes" id="UP000057158"/>
    </source>
</evidence>
<evidence type="ECO:0000256" key="6">
    <source>
        <dbReference type="RuleBase" id="RU000370"/>
    </source>
</evidence>
<dbReference type="PATRIC" id="fig|1603606.3.peg.2502"/>
<feature type="transmembrane region" description="Helical" evidence="7">
    <location>
        <begin position="342"/>
        <end position="362"/>
    </location>
</feature>
<dbReference type="PROSITE" id="PS50855">
    <property type="entry name" value="COX1"/>
    <property type="match status" value="1"/>
</dbReference>
<feature type="transmembrane region" description="Helical" evidence="7">
    <location>
        <begin position="200"/>
        <end position="222"/>
    </location>
</feature>
<evidence type="ECO:0000259" key="8">
    <source>
        <dbReference type="PROSITE" id="PS50855"/>
    </source>
</evidence>
<feature type="transmembrane region" description="Helical" evidence="7">
    <location>
        <begin position="158"/>
        <end position="180"/>
    </location>
</feature>
<dbReference type="Gene3D" id="1.20.210.10">
    <property type="entry name" value="Cytochrome c oxidase-like, subunit I domain"/>
    <property type="match status" value="1"/>
</dbReference>
<dbReference type="Proteomes" id="UP000057158">
    <property type="component" value="Chromosome"/>
</dbReference>
<dbReference type="PROSITE" id="PS00077">
    <property type="entry name" value="COX1_CUB"/>
    <property type="match status" value="1"/>
</dbReference>
<keyword evidence="6" id="KW-0249">Electron transport</keyword>
<dbReference type="GO" id="GO:0020037">
    <property type="term" value="F:heme binding"/>
    <property type="evidence" value="ECO:0007669"/>
    <property type="project" value="InterPro"/>
</dbReference>
<feature type="transmembrane region" description="Helical" evidence="7">
    <location>
        <begin position="263"/>
        <end position="289"/>
    </location>
</feature>
<feature type="transmembrane region" description="Helical" evidence="7">
    <location>
        <begin position="429"/>
        <end position="451"/>
    </location>
</feature>
<dbReference type="InterPro" id="IPR023616">
    <property type="entry name" value="Cyt_c_oxase-like_su1_dom"/>
</dbReference>
<feature type="transmembrane region" description="Helical" evidence="7">
    <location>
        <begin position="93"/>
        <end position="114"/>
    </location>
</feature>
<evidence type="ECO:0000256" key="7">
    <source>
        <dbReference type="SAM" id="Phobius"/>
    </source>
</evidence>
<name>A0A0M4DIL9_9BACT</name>
<keyword evidence="3 6" id="KW-0812">Transmembrane</keyword>
<keyword evidence="5 7" id="KW-0472">Membrane</keyword>
<keyword evidence="4 7" id="KW-1133">Transmembrane helix</keyword>
<dbReference type="PANTHER" id="PTHR10422:SF29">
    <property type="entry name" value="CYTOCHROME C OXIDASE SUBUNIT 1 HOMOLOG, BACTEROID"/>
    <property type="match status" value="1"/>
</dbReference>
<evidence type="ECO:0000256" key="1">
    <source>
        <dbReference type="ARBA" id="ARBA00004141"/>
    </source>
</evidence>
<dbReference type="InterPro" id="IPR036927">
    <property type="entry name" value="Cyt_c_oxase-like_su1_sf"/>
</dbReference>
<keyword evidence="6" id="KW-0349">Heme</keyword>
<feature type="transmembrane region" description="Helical" evidence="7">
    <location>
        <begin position="301"/>
        <end position="322"/>
    </location>
</feature>
<dbReference type="UniPathway" id="UPA00705"/>
<reference evidence="9 10" key="1">
    <citation type="submission" date="2015-07" db="EMBL/GenBank/DDBJ databases">
        <title>Isolation and Genomic Characterization of a Novel Halophilic Metal-Reducing Deltaproteobacterium from the Deep Subsurface.</title>
        <authorList>
            <person name="Badalamenti J.P."/>
            <person name="Summers Z.M."/>
            <person name="Gralnick J.A."/>
            <person name="Bond D.R."/>
        </authorList>
    </citation>
    <scope>NUCLEOTIDE SEQUENCE [LARGE SCALE GENOMIC DNA]</scope>
    <source>
        <strain evidence="9 10">WTL</strain>
    </source>
</reference>
<evidence type="ECO:0000256" key="3">
    <source>
        <dbReference type="ARBA" id="ARBA00022692"/>
    </source>
</evidence>
<dbReference type="GO" id="GO:0022904">
    <property type="term" value="P:respiratory electron transport chain"/>
    <property type="evidence" value="ECO:0007669"/>
    <property type="project" value="TreeGrafter"/>
</dbReference>
<dbReference type="SUPFAM" id="SSF81442">
    <property type="entry name" value="Cytochrome c oxidase subunit I-like"/>
    <property type="match status" value="1"/>
</dbReference>
<feature type="transmembrane region" description="Helical" evidence="7">
    <location>
        <begin position="61"/>
        <end position="81"/>
    </location>
</feature>
<dbReference type="InterPro" id="IPR023615">
    <property type="entry name" value="Cyt_c_Oxase_su1_BS"/>
</dbReference>
<organism evidence="9 10">
    <name type="scientific">Desulfuromonas soudanensis</name>
    <dbReference type="NCBI Taxonomy" id="1603606"/>
    <lineage>
        <taxon>Bacteria</taxon>
        <taxon>Pseudomonadati</taxon>
        <taxon>Thermodesulfobacteriota</taxon>
        <taxon>Desulfuromonadia</taxon>
        <taxon>Desulfuromonadales</taxon>
        <taxon>Desulfuromonadaceae</taxon>
        <taxon>Desulfuromonas</taxon>
    </lineage>
</organism>
<dbReference type="STRING" id="1603606.DSOUD_2312"/>
<feature type="transmembrane region" description="Helical" evidence="7">
    <location>
        <begin position="126"/>
        <end position="146"/>
    </location>
</feature>
<dbReference type="RefSeq" id="WP_053551111.1">
    <property type="nucleotide sequence ID" value="NZ_CP010802.1"/>
</dbReference>
<keyword evidence="2 6" id="KW-0679">Respiratory chain</keyword>
<dbReference type="OrthoDB" id="9806838at2"/>
<sequence length="468" mass="53313">MDKPVYNHAIVRSFVAWSVVWGLVAVLVGVIVSFQMVLPELNFPPYLTFGRLRPIHTNAGIYGWGVGTIFAMFLYIVQRLCRVPLWSDKLATFQLWFFNITIAASAVTLLLGYTTSKEYHEMEWPIDVMVVILWVAFSINIIMTIVKRKEEQMYISLWYMLASIVGVAILYLVNSAAVPVSLFKSYSAFAGTNDANVQWWFGHNAVAMALTAPPLAMFYYFLPKSTGVPIYSHRLSIISFWSLIFMYLWTGAHHLLWTPVPDWIQTLAMAFSVMLIAPSWGSVFNGYLSMNGQWHQMRENYLVKFLILGITFYGLQTLQGPMQAIRSFSAFIHYTDWIPGHIHMGTLGWVSLIAFAGIYYLLPRIYGREVYSIPLANLHFWLVLIGQLIYSVSLWIAGVQQAGMWHSMENDGSLTYSFMETMIEMYPYWWARAVGGVIYLLGLGVFIYNLILTVRKGKPSDDAVGQTA</sequence>
<dbReference type="InterPro" id="IPR000883">
    <property type="entry name" value="Cyt_C_Oxase_1"/>
</dbReference>
<dbReference type="Pfam" id="PF00115">
    <property type="entry name" value="COX1"/>
    <property type="match status" value="1"/>
</dbReference>
<evidence type="ECO:0000256" key="5">
    <source>
        <dbReference type="ARBA" id="ARBA00023136"/>
    </source>
</evidence>
<evidence type="ECO:0000313" key="9">
    <source>
        <dbReference type="EMBL" id="ALC17075.1"/>
    </source>
</evidence>
<feature type="transmembrane region" description="Helical" evidence="7">
    <location>
        <begin position="14"/>
        <end position="38"/>
    </location>
</feature>
<keyword evidence="10" id="KW-1185">Reference proteome</keyword>
<comment type="subcellular location">
    <subcellularLocation>
        <location evidence="1">Membrane</location>
        <topology evidence="1">Multi-pass membrane protein</topology>
    </subcellularLocation>
</comment>
<comment type="similarity">
    <text evidence="6">Belongs to the heme-copper respiratory oxidase family.</text>
</comment>
<gene>
    <name evidence="9" type="ORF">DSOUD_2312</name>
</gene>
<evidence type="ECO:0000256" key="4">
    <source>
        <dbReference type="ARBA" id="ARBA00022989"/>
    </source>
</evidence>
<feature type="transmembrane region" description="Helical" evidence="7">
    <location>
        <begin position="374"/>
        <end position="398"/>
    </location>
</feature>
<feature type="domain" description="Cytochrome oxidase subunit I profile" evidence="8">
    <location>
        <begin position="14"/>
        <end position="468"/>
    </location>
</feature>
<dbReference type="GO" id="GO:0016020">
    <property type="term" value="C:membrane"/>
    <property type="evidence" value="ECO:0007669"/>
    <property type="project" value="UniProtKB-SubCell"/>
</dbReference>
<dbReference type="GO" id="GO:0015990">
    <property type="term" value="P:electron transport coupled proton transport"/>
    <property type="evidence" value="ECO:0007669"/>
    <property type="project" value="TreeGrafter"/>
</dbReference>
<feature type="transmembrane region" description="Helical" evidence="7">
    <location>
        <begin position="234"/>
        <end position="257"/>
    </location>
</feature>
<dbReference type="EMBL" id="CP010802">
    <property type="protein sequence ID" value="ALC17075.1"/>
    <property type="molecule type" value="Genomic_DNA"/>
</dbReference>
<evidence type="ECO:0000256" key="2">
    <source>
        <dbReference type="ARBA" id="ARBA00022660"/>
    </source>
</evidence>
<proteinExistence type="inferred from homology"/>
<dbReference type="AlphaFoldDB" id="A0A0M4DIL9"/>
<dbReference type="GO" id="GO:0004129">
    <property type="term" value="F:cytochrome-c oxidase activity"/>
    <property type="evidence" value="ECO:0007669"/>
    <property type="project" value="InterPro"/>
</dbReference>
<dbReference type="KEGG" id="des:DSOUD_2312"/>
<dbReference type="GO" id="GO:0006119">
    <property type="term" value="P:oxidative phosphorylation"/>
    <property type="evidence" value="ECO:0007669"/>
    <property type="project" value="UniProtKB-UniPathway"/>
</dbReference>
<keyword evidence="6" id="KW-0813">Transport</keyword>
<protein>
    <submittedName>
        <fullName evidence="9">Cbb3-type cytochrome oxidase, subunit 1</fullName>
    </submittedName>
</protein>
<keyword evidence="6" id="KW-0479">Metal-binding</keyword>